<sequence>MKAFQNRMPEILAYFEHPVTNAYTESLNNPIRVMNRLGRGYSFEVLRAKILFAEGAFKRTNSRPKFERRIKPREIDDMVRHGVPDDAMGMGLADRLVVDYPPRHRASGRP</sequence>
<accession>A0AA40MFH9</accession>
<evidence type="ECO:0000313" key="2">
    <source>
        <dbReference type="EMBL" id="KGX17248.1"/>
    </source>
</evidence>
<protein>
    <submittedName>
        <fullName evidence="2">Transposase family protein</fullName>
    </submittedName>
</protein>
<dbReference type="Pfam" id="PF01610">
    <property type="entry name" value="DDE_Tnp_ISL3"/>
    <property type="match status" value="1"/>
</dbReference>
<dbReference type="Proteomes" id="UP000030475">
    <property type="component" value="Unassembled WGS sequence"/>
</dbReference>
<dbReference type="EMBL" id="JQIM01000007">
    <property type="protein sequence ID" value="KGX17248.1"/>
    <property type="molecule type" value="Genomic_DNA"/>
</dbReference>
<gene>
    <name evidence="2" type="ORF">Y036_5933</name>
</gene>
<evidence type="ECO:0000259" key="1">
    <source>
        <dbReference type="Pfam" id="PF01610"/>
    </source>
</evidence>
<evidence type="ECO:0000313" key="3">
    <source>
        <dbReference type="Proteomes" id="UP000030475"/>
    </source>
</evidence>
<comment type="caution">
    <text evidence="2">The sequence shown here is derived from an EMBL/GenBank/DDBJ whole genome shotgun (WGS) entry which is preliminary data.</text>
</comment>
<dbReference type="InterPro" id="IPR002560">
    <property type="entry name" value="Transposase_DDE"/>
</dbReference>
<proteinExistence type="predicted"/>
<organism evidence="2 3">
    <name type="scientific">Burkholderia pseudomallei</name>
    <name type="common">Pseudomonas pseudomallei</name>
    <dbReference type="NCBI Taxonomy" id="28450"/>
    <lineage>
        <taxon>Bacteria</taxon>
        <taxon>Pseudomonadati</taxon>
        <taxon>Pseudomonadota</taxon>
        <taxon>Betaproteobacteria</taxon>
        <taxon>Burkholderiales</taxon>
        <taxon>Burkholderiaceae</taxon>
        <taxon>Burkholderia</taxon>
        <taxon>pseudomallei group</taxon>
    </lineage>
</organism>
<dbReference type="AlphaFoldDB" id="A0AA40MFH9"/>
<feature type="domain" description="Transposase IS204/IS1001/IS1096/IS1165 DDE" evidence="1">
    <location>
        <begin position="2"/>
        <end position="50"/>
    </location>
</feature>
<name>A0AA40MFH9_BURPE</name>
<reference evidence="2 3" key="1">
    <citation type="submission" date="2014-08" db="EMBL/GenBank/DDBJ databases">
        <authorList>
            <person name="Bunnell A."/>
            <person name="Chain P.S."/>
            <person name="Chertkov O."/>
            <person name="Currie B.J."/>
            <person name="Daligault H.E."/>
            <person name="Davenport K.W."/>
            <person name="Davis C."/>
            <person name="Gleasner C.D."/>
            <person name="Johnson S.L."/>
            <person name="Kaestli M."/>
            <person name="Koren S."/>
            <person name="Kunde Y.A."/>
            <person name="Mayo M."/>
            <person name="McMurry K.K."/>
            <person name="Price E.P."/>
            <person name="Reitenga K.G."/>
            <person name="Robison R."/>
            <person name="Rosovitz M.J."/>
            <person name="Sarovich D.S."/>
            <person name="Teshima H."/>
        </authorList>
    </citation>
    <scope>NUCLEOTIDE SEQUENCE [LARGE SCALE GENOMIC DNA]</scope>
    <source>
        <strain evidence="2 3">MSHR44</strain>
    </source>
</reference>